<evidence type="ECO:0000313" key="2">
    <source>
        <dbReference type="EMBL" id="PKA72383.1"/>
    </source>
</evidence>
<proteinExistence type="predicted"/>
<dbReference type="EMBL" id="PHHE01000001">
    <property type="protein sequence ID" value="PKA72383.1"/>
    <property type="molecule type" value="Genomic_DNA"/>
</dbReference>
<evidence type="ECO:0000256" key="1">
    <source>
        <dbReference type="SAM" id="Coils"/>
    </source>
</evidence>
<feature type="coiled-coil region" evidence="1">
    <location>
        <begin position="19"/>
        <end position="53"/>
    </location>
</feature>
<comment type="caution">
    <text evidence="2">The sequence shown here is derived from an EMBL/GenBank/DDBJ whole genome shotgun (WGS) entry which is preliminary data.</text>
</comment>
<organism evidence="2 3">
    <name type="scientific">Pseudomonas baetica</name>
    <dbReference type="NCBI Taxonomy" id="674054"/>
    <lineage>
        <taxon>Bacteria</taxon>
        <taxon>Pseudomonadati</taxon>
        <taxon>Pseudomonadota</taxon>
        <taxon>Gammaproteobacteria</taxon>
        <taxon>Pseudomonadales</taxon>
        <taxon>Pseudomonadaceae</taxon>
        <taxon>Pseudomonas</taxon>
    </lineage>
</organism>
<keyword evidence="3" id="KW-1185">Reference proteome</keyword>
<accession>A0ABX4Q6G3</accession>
<keyword evidence="1" id="KW-0175">Coiled coil</keyword>
<sequence length="109" mass="12691">MDPYEIEDTSDWLGSPTQLDTVKHCAHMLEEEIQELKLQLRVAKENISGLVEMHAEISRDRDEAMRNLREQSGTLAVLRLKERDLQTVSRSKDRLIEDLRRQLCDKDSA</sequence>
<dbReference type="Proteomes" id="UP000232455">
    <property type="component" value="Unassembled WGS sequence"/>
</dbReference>
<reference evidence="2 3" key="1">
    <citation type="submission" date="2017-11" db="EMBL/GenBank/DDBJ databases">
        <title>Genome sequencing of a diverse group of Pseudomonas species.</title>
        <authorList>
            <person name="Loper J."/>
        </authorList>
    </citation>
    <scope>NUCLEOTIDE SEQUENCE [LARGE SCALE GENOMIC DNA]</scope>
    <source>
        <strain evidence="2 3">LMG 25716</strain>
    </source>
</reference>
<evidence type="ECO:0000313" key="3">
    <source>
        <dbReference type="Proteomes" id="UP000232455"/>
    </source>
</evidence>
<protein>
    <submittedName>
        <fullName evidence="2">Uncharacterized protein</fullName>
    </submittedName>
</protein>
<gene>
    <name evidence="2" type="ORF">ATI02_5435</name>
</gene>
<name>A0ABX4Q6G3_9PSED</name>
<dbReference type="RefSeq" id="WP_100847852.1">
    <property type="nucleotide sequence ID" value="NZ_PHHE01000001.1"/>
</dbReference>